<dbReference type="InterPro" id="IPR009057">
    <property type="entry name" value="Homeodomain-like_sf"/>
</dbReference>
<dbReference type="InterPro" id="IPR036271">
    <property type="entry name" value="Tet_transcr_reg_TetR-rel_C_sf"/>
</dbReference>
<organism evidence="6 7">
    <name type="scientific">Cohnella endophytica</name>
    <dbReference type="NCBI Taxonomy" id="2419778"/>
    <lineage>
        <taxon>Bacteria</taxon>
        <taxon>Bacillati</taxon>
        <taxon>Bacillota</taxon>
        <taxon>Bacilli</taxon>
        <taxon>Bacillales</taxon>
        <taxon>Paenibacillaceae</taxon>
        <taxon>Cohnella</taxon>
    </lineage>
</organism>
<dbReference type="GO" id="GO:0003677">
    <property type="term" value="F:DNA binding"/>
    <property type="evidence" value="ECO:0007669"/>
    <property type="project" value="UniProtKB-UniRule"/>
</dbReference>
<sequence>MEDETLGGLPRGVALSWGLIKEPQRGPKREMSIQKIVESAIGIADKDGLSAVSMNRVAASLGFTAMSLYRYIPGKDELLLLMQDAVCEIDLLTAHEITDWREGMREYVRKTVGVFQDHPWFGDIPISGVPMTPNNLGIIDWVLRTMRGLPLRDNEKMSFVLLLSSYARVYGMLQRDMNRAVQSGISPEAFGGIPFTSALKILVTADRYPDLQPVVMSGAYTDEGQNEEDVINDFEFGLERILDGIEQYVNRKK</sequence>
<evidence type="ECO:0000256" key="4">
    <source>
        <dbReference type="PROSITE-ProRule" id="PRU00335"/>
    </source>
</evidence>
<dbReference type="Gene3D" id="1.10.10.60">
    <property type="entry name" value="Homeodomain-like"/>
    <property type="match status" value="1"/>
</dbReference>
<dbReference type="RefSeq" id="WP_120975415.1">
    <property type="nucleotide sequence ID" value="NZ_RBZM01000004.1"/>
</dbReference>
<accession>A0A494XWQ5</accession>
<dbReference type="EMBL" id="RBZM01000004">
    <property type="protein sequence ID" value="RKP55037.1"/>
    <property type="molecule type" value="Genomic_DNA"/>
</dbReference>
<dbReference type="Proteomes" id="UP000282076">
    <property type="component" value="Unassembled WGS sequence"/>
</dbReference>
<dbReference type="SUPFAM" id="SSF46689">
    <property type="entry name" value="Homeodomain-like"/>
    <property type="match status" value="1"/>
</dbReference>
<gene>
    <name evidence="6" type="ORF">D7Z26_07345</name>
</gene>
<proteinExistence type="predicted"/>
<keyword evidence="3" id="KW-0804">Transcription</keyword>
<dbReference type="Gene3D" id="1.10.357.10">
    <property type="entry name" value="Tetracycline Repressor, domain 2"/>
    <property type="match status" value="1"/>
</dbReference>
<reference evidence="6 7" key="1">
    <citation type="submission" date="2018-10" db="EMBL/GenBank/DDBJ databases">
        <title>Cohnella sp. M2MS4P-1, whole genome shotgun sequence.</title>
        <authorList>
            <person name="Tuo L."/>
        </authorList>
    </citation>
    <scope>NUCLEOTIDE SEQUENCE [LARGE SCALE GENOMIC DNA]</scope>
    <source>
        <strain evidence="6 7">M2MS4P-1</strain>
    </source>
</reference>
<dbReference type="OrthoDB" id="2570341at2"/>
<dbReference type="Pfam" id="PF02909">
    <property type="entry name" value="TetR_C_1"/>
    <property type="match status" value="1"/>
</dbReference>
<name>A0A494XWQ5_9BACL</name>
<evidence type="ECO:0000256" key="1">
    <source>
        <dbReference type="ARBA" id="ARBA00023015"/>
    </source>
</evidence>
<keyword evidence="1" id="KW-0805">Transcription regulation</keyword>
<dbReference type="SUPFAM" id="SSF48498">
    <property type="entry name" value="Tetracyclin repressor-like, C-terminal domain"/>
    <property type="match status" value="1"/>
</dbReference>
<keyword evidence="7" id="KW-1185">Reference proteome</keyword>
<dbReference type="PROSITE" id="PS50977">
    <property type="entry name" value="HTH_TETR_2"/>
    <property type="match status" value="1"/>
</dbReference>
<keyword evidence="2 4" id="KW-0238">DNA-binding</keyword>
<evidence type="ECO:0000313" key="7">
    <source>
        <dbReference type="Proteomes" id="UP000282076"/>
    </source>
</evidence>
<dbReference type="InterPro" id="IPR004111">
    <property type="entry name" value="Repressor_TetR_C"/>
</dbReference>
<feature type="domain" description="HTH tetR-type" evidence="5">
    <location>
        <begin position="30"/>
        <end position="90"/>
    </location>
</feature>
<dbReference type="GO" id="GO:0045892">
    <property type="term" value="P:negative regulation of DNA-templated transcription"/>
    <property type="evidence" value="ECO:0007669"/>
    <property type="project" value="InterPro"/>
</dbReference>
<protein>
    <submittedName>
        <fullName evidence="6">TetR/AcrR family transcriptional regulator</fullName>
    </submittedName>
</protein>
<dbReference type="AlphaFoldDB" id="A0A494XWQ5"/>
<feature type="DNA-binding region" description="H-T-H motif" evidence="4">
    <location>
        <begin position="53"/>
        <end position="72"/>
    </location>
</feature>
<evidence type="ECO:0000313" key="6">
    <source>
        <dbReference type="EMBL" id="RKP55037.1"/>
    </source>
</evidence>
<dbReference type="Pfam" id="PF00440">
    <property type="entry name" value="TetR_N"/>
    <property type="match status" value="1"/>
</dbReference>
<comment type="caution">
    <text evidence="6">The sequence shown here is derived from an EMBL/GenBank/DDBJ whole genome shotgun (WGS) entry which is preliminary data.</text>
</comment>
<dbReference type="InterPro" id="IPR001647">
    <property type="entry name" value="HTH_TetR"/>
</dbReference>
<evidence type="ECO:0000259" key="5">
    <source>
        <dbReference type="PROSITE" id="PS50977"/>
    </source>
</evidence>
<evidence type="ECO:0000256" key="2">
    <source>
        <dbReference type="ARBA" id="ARBA00023125"/>
    </source>
</evidence>
<evidence type="ECO:0000256" key="3">
    <source>
        <dbReference type="ARBA" id="ARBA00023163"/>
    </source>
</evidence>